<gene>
    <name evidence="1" type="ORF">P7I34_04335</name>
</gene>
<evidence type="ECO:0000313" key="2">
    <source>
        <dbReference type="Proteomes" id="UP001253851"/>
    </source>
</evidence>
<name>A0ABD5FIE3_ENTCA</name>
<accession>A0ABD5FIE3</accession>
<dbReference type="AlphaFoldDB" id="A0ABD5FIE3"/>
<dbReference type="RefSeq" id="WP_074934613.1">
    <property type="nucleotide sequence ID" value="NZ_FOMP01000012.1"/>
</dbReference>
<sequence>MVQVEVLKFIGFVTEISPKAFINRRNELILVPTKNIYFNLNGVESKRDITVKIFHWLSRPAHKGVGSYWENRIRAIINNYLQTDFNRDDFDLIYTELGNATNPELTEKFIESDYDLKVLEEE</sequence>
<reference evidence="1 2" key="1">
    <citation type="submission" date="2023-03" db="EMBL/GenBank/DDBJ databases">
        <authorList>
            <person name="Shen W."/>
            <person name="Cai J."/>
        </authorList>
    </citation>
    <scope>NUCLEOTIDE SEQUENCE [LARGE SCALE GENOMIC DNA]</scope>
    <source>
        <strain evidence="1 2">B516</strain>
    </source>
</reference>
<evidence type="ECO:0000313" key="1">
    <source>
        <dbReference type="EMBL" id="MDT2981879.1"/>
    </source>
</evidence>
<proteinExistence type="predicted"/>
<organism evidence="1 2">
    <name type="scientific">Enterococcus casseliflavus</name>
    <name type="common">Enterococcus flavescens</name>
    <dbReference type="NCBI Taxonomy" id="37734"/>
    <lineage>
        <taxon>Bacteria</taxon>
        <taxon>Bacillati</taxon>
        <taxon>Bacillota</taxon>
        <taxon>Bacilli</taxon>
        <taxon>Lactobacillales</taxon>
        <taxon>Enterococcaceae</taxon>
        <taxon>Enterococcus</taxon>
    </lineage>
</organism>
<dbReference type="Proteomes" id="UP001253851">
    <property type="component" value="Unassembled WGS sequence"/>
</dbReference>
<protein>
    <submittedName>
        <fullName evidence="1">Uncharacterized protein</fullName>
    </submittedName>
</protein>
<dbReference type="EMBL" id="JARQDZ010000002">
    <property type="protein sequence ID" value="MDT2981879.1"/>
    <property type="molecule type" value="Genomic_DNA"/>
</dbReference>
<comment type="caution">
    <text evidence="1">The sequence shown here is derived from an EMBL/GenBank/DDBJ whole genome shotgun (WGS) entry which is preliminary data.</text>
</comment>